<dbReference type="SMART" id="SM00973">
    <property type="entry name" value="Sec63"/>
    <property type="match status" value="2"/>
</dbReference>
<sequence length="2039" mass="233138">MATPSNPYSYNEMANKVIQSNKRGNREETSALSMAGRIQVKDMGTNYRPQENTKRIKQDTINDNQPDENLYDQLYEAFLTKIRNFLPDSSHDVIKSASDLAIEILSLEDSNVTQKRSELEELLSTKVDDIDLNDLVGLANQMNKLKVVHEGNGNEDDTEFVAVNFDTSDEENQEEDLYENEIEEEVEEVGEIEKGEEISEVENEIGEEEEDNIEYDTTWIESEISDIVNTHSLSSPRDELISKTFDLLSNTKLTVEDLDDDLNKLFDFHASEFVIKLIENRWRLVYMDKLAKASNAEDKEEIFKEMTKQKLDSLIEDLKGSKKRPADDREHTSTKRSKPSKKKPQRISLEKILFSTSLESTKITLPKGTYQTNKKSYDIITVPAIEKPLTEEDVLLPTSVLPEWARDAFPSNETTTFNRIQSKIYPQAFETNNNLLICAPTGAGKTNVAMLTMLGTISKFRNQHGHIQLKNFKIVYIAPLKALVQEQMREFSRRLTSTFGLVVNELTGDSTLSKQQIIETQVIVTTPEKWDIITRKDPSYAQLVRLIIIDEIHLLHDERGPVLESIVSRTLRKVETTGMEVRLVGLSATLPNYRDVAKFIRVNIDEGLFYFDASYRPCPLQQEYVGIKEKKAIKKLTAMNEACYDRMYDSLTRGHQLIIFVHSRKETHTTAKYLMEKLSQQEEFQMIENLGTKEILAQESESSTNRNLKEVLSQGFGIHHAGLNKKDRSTVEDLFAQGLIRVLVSTATLAWGVNLPAHTVIIKGTETYSPELGTWVQLSPQDILQMLGRAGRPRYDKNGEGIIITSQDQIQYYLGILNQQLPIESKLIEKLVDSVNAEVVSGSITTLEEGIEWLSYTYFFVRMLHSPSLYGVEAGYDFKHDPALHKRRADLIYTALSILHENRLVIYDPVSGEVKSTELGKVAAYYYINYETINMYGKMLKPWHNETDILRVFANSGEFKYIPVRAEERLEISKLMEKCPIPIKEQAHEVVAKINVLLQTYISRLSLEGYALISDMIYITQSASRLLRALYEIAVLKKWSSLSKSLLDICKMVENRMWLNNSPLRQFGSLVPNQIIKATEMSHLPWIRYFSLSSEELAEAVNLKGNAKLVNEYVMSFPRITTQYHVQPISSDFLRIQIEVIPVWSWISSVQGNQETFVVMLEDCNGLELLHYEIFQVHRANVGKPHIVEFYIPVSDPLPPNYILSFISHKWVQCTWKTPIVLTDIQLPSSTEYYLDNSSVDLIPTSELNYEDFAGIFEFETFNRLQSAVFDSIYNITNENVFIGASKGDGKTTCCELAILAAWREQSGRVVYINPNQDIIDKNLKKWQKLFSGYSIEKLNGTLKDDIQVINSNQLILATPGQFTNLSKRWKTKKSFKSIGLFIFDNLHLISSEPRYEILISRIRLFTSQWEDDQKVRIVGLSHPVATCRDLADWIGVSKKFIYNFPPQARENKIQEIKISSDESISNVKIYKELKNVSSLKNSILFTSTRSAAIALAKDLVEFMHTQEWRRIDLGNLSKYISRVQDPILTQFIEYGIGLYYAGMSRIDRIIVEKLFETNSIGVLIATSDTCAFSPRADNILVVGTTYYEGSELRNVSYQVQTMFEMIGNCKNGGRVHIYTNTIDFYSGFINSGLVVESGLLGNLHDYLIGGIVNGVVKSRQDCIDLITFSYFYSRLLKNPNFYDLKTGTSLGVSEYLSELIENTLEELVKGEFIEDDEEAEEISGLNRCLISLHYQVSFETIRQFSQIGRKSKIKDIFQILASASEFETLPIRKDEVQLLEKLGEKLPIKYHGEMNATTLKVFILLQAHISRIELPFDLKHDQKVVISKILDILYACIDTLSSEGYLNALLLMDLSQMIVQAVWNNSTAALKQIPYFSGDILERCKKSKVETVYDIMSLEDDERNDILQLDEDSDELKMIAEFVNQYPNIEISYELAKPISTNESNEVKIVIERDEEMDSIDVVSQYYPGKKEEGWWIVVGDANIRQLYAIKKISIPHEKQEFTIEFNVSNQEAETMNKVSVWCVCDSYIDADKEISLS</sequence>
<dbReference type="PROSITE" id="PS51192">
    <property type="entry name" value="HELICASE_ATP_BIND_1"/>
    <property type="match status" value="2"/>
</dbReference>
<dbReference type="Proteomes" id="UP000694255">
    <property type="component" value="Unassembled WGS sequence"/>
</dbReference>
<dbReference type="SMART" id="SM00487">
    <property type="entry name" value="DEXDc"/>
    <property type="match status" value="2"/>
</dbReference>
<dbReference type="FunFam" id="1.10.10.10:FF:000024">
    <property type="entry name" value="U5 small nuclear ribonucleoprotein helicase"/>
    <property type="match status" value="1"/>
</dbReference>
<protein>
    <submittedName>
        <fullName evidence="9">Brr2</fullName>
    </submittedName>
</protein>
<dbReference type="FunFam" id="1.10.3380.10:FF:000001">
    <property type="entry name" value="U5 small nuclear ribonucleoprotein helicase"/>
    <property type="match status" value="1"/>
</dbReference>
<gene>
    <name evidence="9" type="ORF">J8A68_004762</name>
</gene>
<keyword evidence="4" id="KW-0347">Helicase</keyword>
<accession>A0A8J5QGG6</accession>
<dbReference type="InterPro" id="IPR014001">
    <property type="entry name" value="Helicase_ATP-bd"/>
</dbReference>
<keyword evidence="1" id="KW-0677">Repeat</keyword>
<keyword evidence="10" id="KW-1185">Reference proteome</keyword>
<dbReference type="PIRSF" id="PIRSF039073">
    <property type="entry name" value="BRR2"/>
    <property type="match status" value="1"/>
</dbReference>
<reference evidence="9 10" key="1">
    <citation type="journal article" date="2021" name="DNA Res.">
        <title>Genome analysis of Candida subhashii reveals its hybrid nature and dual mitochondrial genome conformations.</title>
        <authorList>
            <person name="Mixao V."/>
            <person name="Hegedusova E."/>
            <person name="Saus E."/>
            <person name="Pryszcz L.P."/>
            <person name="Cillingova A."/>
            <person name="Nosek J."/>
            <person name="Gabaldon T."/>
        </authorList>
    </citation>
    <scope>NUCLEOTIDE SEQUENCE [LARGE SCALE GENOMIC DNA]</scope>
    <source>
        <strain evidence="9 10">CBS 10753</strain>
    </source>
</reference>
<feature type="domain" description="Helicase ATP-binding" evidence="7">
    <location>
        <begin position="1272"/>
        <end position="1443"/>
    </location>
</feature>
<dbReference type="InterPro" id="IPR048863">
    <property type="entry name" value="BRR2_plug"/>
</dbReference>
<dbReference type="InterPro" id="IPR057842">
    <property type="entry name" value="WH_MER3"/>
</dbReference>
<dbReference type="FunFam" id="3.40.50.300:FF:000062">
    <property type="entry name" value="U5 small nuclear ribonucleoprotein helicase"/>
    <property type="match status" value="1"/>
</dbReference>
<dbReference type="GO" id="GO:0004386">
    <property type="term" value="F:helicase activity"/>
    <property type="evidence" value="ECO:0007669"/>
    <property type="project" value="UniProtKB-KW"/>
</dbReference>
<dbReference type="Pfam" id="PF02889">
    <property type="entry name" value="Sec63"/>
    <property type="match status" value="2"/>
</dbReference>
<dbReference type="OrthoDB" id="5575at2759"/>
<evidence type="ECO:0000256" key="2">
    <source>
        <dbReference type="ARBA" id="ARBA00022741"/>
    </source>
</evidence>
<name>A0A8J5QGG6_9ASCO</name>
<dbReference type="GO" id="GO:0006397">
    <property type="term" value="P:mRNA processing"/>
    <property type="evidence" value="ECO:0007669"/>
    <property type="project" value="UniProtKB-ARBA"/>
</dbReference>
<dbReference type="RefSeq" id="XP_049261937.1">
    <property type="nucleotide sequence ID" value="XM_049408756.1"/>
</dbReference>
<dbReference type="GO" id="GO:0003676">
    <property type="term" value="F:nucleic acid binding"/>
    <property type="evidence" value="ECO:0007669"/>
    <property type="project" value="InterPro"/>
</dbReference>
<dbReference type="SMART" id="SM00490">
    <property type="entry name" value="HELICc"/>
    <property type="match status" value="1"/>
</dbReference>
<feature type="domain" description="Helicase C-terminal" evidence="8">
    <location>
        <begin position="619"/>
        <end position="855"/>
    </location>
</feature>
<keyword evidence="3" id="KW-0378">Hydrolase</keyword>
<dbReference type="GO" id="GO:0005634">
    <property type="term" value="C:nucleus"/>
    <property type="evidence" value="ECO:0007669"/>
    <property type="project" value="TreeGrafter"/>
</dbReference>
<feature type="region of interest" description="Disordered" evidence="6">
    <location>
        <begin position="317"/>
        <end position="345"/>
    </location>
</feature>
<evidence type="ECO:0000256" key="6">
    <source>
        <dbReference type="SAM" id="MobiDB-lite"/>
    </source>
</evidence>
<dbReference type="InterPro" id="IPR001650">
    <property type="entry name" value="Helicase_C-like"/>
</dbReference>
<evidence type="ECO:0000256" key="3">
    <source>
        <dbReference type="ARBA" id="ARBA00022801"/>
    </source>
</evidence>
<feature type="compositionally biased region" description="Basic residues" evidence="6">
    <location>
        <begin position="334"/>
        <end position="345"/>
    </location>
</feature>
<dbReference type="GO" id="GO:0016787">
    <property type="term" value="F:hydrolase activity"/>
    <property type="evidence" value="ECO:0007669"/>
    <property type="project" value="UniProtKB-KW"/>
</dbReference>
<dbReference type="Pfam" id="PF00271">
    <property type="entry name" value="Helicase_C"/>
    <property type="match status" value="1"/>
</dbReference>
<evidence type="ECO:0000259" key="7">
    <source>
        <dbReference type="PROSITE" id="PS51192"/>
    </source>
</evidence>
<dbReference type="CDD" id="cd18795">
    <property type="entry name" value="SF2_C_Ski2"/>
    <property type="match status" value="1"/>
</dbReference>
<evidence type="ECO:0000259" key="8">
    <source>
        <dbReference type="PROSITE" id="PS51194"/>
    </source>
</evidence>
<dbReference type="InterPro" id="IPR041094">
    <property type="entry name" value="Brr2_helicase_PWI"/>
</dbReference>
<evidence type="ECO:0000313" key="9">
    <source>
        <dbReference type="EMBL" id="KAG7661704.1"/>
    </source>
</evidence>
<feature type="compositionally biased region" description="Basic and acidic residues" evidence="6">
    <location>
        <begin position="317"/>
        <end position="333"/>
    </location>
</feature>
<dbReference type="EMBL" id="JAGSYN010000214">
    <property type="protein sequence ID" value="KAG7661704.1"/>
    <property type="molecule type" value="Genomic_DNA"/>
</dbReference>
<dbReference type="InterPro" id="IPR050474">
    <property type="entry name" value="Hel308_SKI2-like"/>
</dbReference>
<keyword evidence="2" id="KW-0547">Nucleotide-binding</keyword>
<dbReference type="Pfam" id="PF21188">
    <property type="entry name" value="BRR2_plug"/>
    <property type="match status" value="1"/>
</dbReference>
<dbReference type="GeneID" id="73471562"/>
<organism evidence="9 10">
    <name type="scientific">[Candida] subhashii</name>
    <dbReference type="NCBI Taxonomy" id="561895"/>
    <lineage>
        <taxon>Eukaryota</taxon>
        <taxon>Fungi</taxon>
        <taxon>Dikarya</taxon>
        <taxon>Ascomycota</taxon>
        <taxon>Saccharomycotina</taxon>
        <taxon>Pichiomycetes</taxon>
        <taxon>Debaryomycetaceae</taxon>
        <taxon>Spathaspora</taxon>
    </lineage>
</organism>
<keyword evidence="5" id="KW-0067">ATP-binding</keyword>
<evidence type="ECO:0000256" key="5">
    <source>
        <dbReference type="ARBA" id="ARBA00022840"/>
    </source>
</evidence>
<dbReference type="InterPro" id="IPR011545">
    <property type="entry name" value="DEAD/DEAH_box_helicase_dom"/>
</dbReference>
<dbReference type="GO" id="GO:0005524">
    <property type="term" value="F:ATP binding"/>
    <property type="evidence" value="ECO:0007669"/>
    <property type="project" value="UniProtKB-KW"/>
</dbReference>
<dbReference type="Pfam" id="PF18149">
    <property type="entry name" value="Helicase_PWI"/>
    <property type="match status" value="1"/>
</dbReference>
<dbReference type="PROSITE" id="PS51194">
    <property type="entry name" value="HELICASE_CTER"/>
    <property type="match status" value="1"/>
</dbReference>
<feature type="domain" description="Helicase ATP-binding" evidence="7">
    <location>
        <begin position="426"/>
        <end position="608"/>
    </location>
</feature>
<evidence type="ECO:0000256" key="1">
    <source>
        <dbReference type="ARBA" id="ARBA00022737"/>
    </source>
</evidence>
<evidence type="ECO:0000313" key="10">
    <source>
        <dbReference type="Proteomes" id="UP000694255"/>
    </source>
</evidence>
<dbReference type="InterPro" id="IPR004179">
    <property type="entry name" value="Sec63-dom"/>
</dbReference>
<dbReference type="Pfam" id="PF00270">
    <property type="entry name" value="DEAD"/>
    <property type="match status" value="2"/>
</dbReference>
<proteinExistence type="predicted"/>
<dbReference type="Pfam" id="PF23445">
    <property type="entry name" value="WHD_SNRNP200"/>
    <property type="match status" value="2"/>
</dbReference>
<dbReference type="PANTHER" id="PTHR47961">
    <property type="entry name" value="DNA POLYMERASE THETA, PUTATIVE (AFU_ORTHOLOGUE AFUA_1G05260)-RELATED"/>
    <property type="match status" value="1"/>
</dbReference>
<evidence type="ECO:0000256" key="4">
    <source>
        <dbReference type="ARBA" id="ARBA00022806"/>
    </source>
</evidence>
<comment type="caution">
    <text evidence="9">The sequence shown here is derived from an EMBL/GenBank/DDBJ whole genome shotgun (WGS) entry which is preliminary data.</text>
</comment>
<dbReference type="PANTHER" id="PTHR47961:SF4">
    <property type="entry name" value="ACTIVATING SIGNAL COINTEGRATOR 1 COMPLEX SUBUNIT 3"/>
    <property type="match status" value="1"/>
</dbReference>
<dbReference type="FunFam" id="3.40.50.300:FF:000102">
    <property type="entry name" value="RNA helicase, activating signal cointegrator 1"/>
    <property type="match status" value="1"/>
</dbReference>